<evidence type="ECO:0000259" key="7">
    <source>
        <dbReference type="PROSITE" id="PS51819"/>
    </source>
</evidence>
<sequence>MEISDIELAERAKLGDREAFNELLARQRSRAFSWAKSIVQDEHMAEDVVQEALLSAFLKLGTVADMRRFLPWLRAIVRNQALMKLRRGGPYGKEKPFSSFLAANKQAEPDWGDLDTVLYRITKRANPSQESRHELEMPVTEALTGLIRVLGPRERTVFEQFFYQQLAPDEIAAQFDTNVNNIHKTLSRIRKKLSNEKMELDIRTELRSFFDQAGYKRHMLPKPAIQGEDLVHPDMSYPYAIYHALRSAGKDITLAEVTGFTGYAFIINLRLPMISAASAMLWDWDTFLANGLFTLGYHYRYVDYQHYKIAAPSKHKTEKLLCTLTMLRQSVDSGFPALLNNGLHYEASLVYGYDDQEQLLYVSDSRSTAAIPYSSLYAGRAELDTRISRELYAYVLDGTLASVNPAEQMLRLIQRIIRHAEGQDSTFLPCANGIQAYDEWMKAFELETIDPLGNASCLAIFGWCRQQAAAFWREQSQRWQSEERYAAYPSWGEMFHDAAECYSRVYECYRQLQTLFPFPSGGDPHEYNHKTSAVRLLEQAKQEEWKAIQAFKRFEADHSHASKRVISHIPVNPFYSFGGMRPKDSCPATECQLDSIYVTCTNLKTSIIFYSTLLGLTITPEMLDGPIGVFQLENGPNLILADKRLDLMHVDWRPDLIVRTPDIEFTFVEMKRQQWEIIYALDHGGIDMDFFIAADKDGNQILIVNRAITYSSASIVCHNDDHPIQPELTCFCLAVKDEMASRHAYNLAFPEMVNHNVISFTNKLHRKATDTRIQLSSRNLDAAYRFLREQDTVILHYSDEREDGSISMIIQDPDGLPIVIHGLV</sequence>
<dbReference type="Pfam" id="PF08281">
    <property type="entry name" value="Sigma70_r4_2"/>
    <property type="match status" value="1"/>
</dbReference>
<dbReference type="NCBIfam" id="TIGR02937">
    <property type="entry name" value="sigma70-ECF"/>
    <property type="match status" value="1"/>
</dbReference>
<dbReference type="InterPro" id="IPR014284">
    <property type="entry name" value="RNA_pol_sigma-70_dom"/>
</dbReference>
<comment type="similarity">
    <text evidence="1 6">Belongs to the sigma-70 factor family. ECF subfamily.</text>
</comment>
<keyword evidence="4 6" id="KW-0238">DNA-binding</keyword>
<evidence type="ECO:0000313" key="9">
    <source>
        <dbReference type="Proteomes" id="UP001589818"/>
    </source>
</evidence>
<dbReference type="SUPFAM" id="SSF88946">
    <property type="entry name" value="Sigma2 domain of RNA polymerase sigma factors"/>
    <property type="match status" value="1"/>
</dbReference>
<evidence type="ECO:0000256" key="5">
    <source>
        <dbReference type="ARBA" id="ARBA00023163"/>
    </source>
</evidence>
<dbReference type="PANTHER" id="PTHR43133">
    <property type="entry name" value="RNA POLYMERASE ECF-TYPE SIGMA FACTO"/>
    <property type="match status" value="1"/>
</dbReference>
<reference evidence="8 9" key="1">
    <citation type="submission" date="2024-09" db="EMBL/GenBank/DDBJ databases">
        <authorList>
            <person name="Sun Q."/>
            <person name="Mori K."/>
        </authorList>
    </citation>
    <scope>NUCLEOTIDE SEQUENCE [LARGE SCALE GENOMIC DNA]</scope>
    <source>
        <strain evidence="8 9">CCM 4839</strain>
    </source>
</reference>
<dbReference type="PROSITE" id="PS51819">
    <property type="entry name" value="VOC"/>
    <property type="match status" value="1"/>
</dbReference>
<keyword evidence="2 6" id="KW-0805">Transcription regulation</keyword>
<accession>A0ABV6JEF2</accession>
<comment type="caution">
    <text evidence="8">The sequence shown here is derived from an EMBL/GenBank/DDBJ whole genome shotgun (WGS) entry which is preliminary data.</text>
</comment>
<dbReference type="InterPro" id="IPR029068">
    <property type="entry name" value="Glyas_Bleomycin-R_OHBP_Dase"/>
</dbReference>
<dbReference type="PROSITE" id="PS01063">
    <property type="entry name" value="SIGMA70_ECF"/>
    <property type="match status" value="1"/>
</dbReference>
<dbReference type="InterPro" id="IPR039425">
    <property type="entry name" value="RNA_pol_sigma-70-like"/>
</dbReference>
<protein>
    <recommendedName>
        <fullName evidence="6">RNA polymerase sigma factor</fullName>
    </recommendedName>
</protein>
<evidence type="ECO:0000256" key="1">
    <source>
        <dbReference type="ARBA" id="ARBA00010641"/>
    </source>
</evidence>
<dbReference type="InterPro" id="IPR000838">
    <property type="entry name" value="RNA_pol_sigma70_ECF_CS"/>
</dbReference>
<dbReference type="SUPFAM" id="SSF54593">
    <property type="entry name" value="Glyoxalase/Bleomycin resistance protein/Dihydroxybiphenyl dioxygenase"/>
    <property type="match status" value="1"/>
</dbReference>
<proteinExistence type="inferred from homology"/>
<evidence type="ECO:0000256" key="3">
    <source>
        <dbReference type="ARBA" id="ARBA00023082"/>
    </source>
</evidence>
<dbReference type="InterPro" id="IPR013249">
    <property type="entry name" value="RNA_pol_sigma70_r4_t2"/>
</dbReference>
<gene>
    <name evidence="8" type="ORF">ACFFJ8_23390</name>
</gene>
<dbReference type="SUPFAM" id="SSF88659">
    <property type="entry name" value="Sigma3 and sigma4 domains of RNA polymerase sigma factors"/>
    <property type="match status" value="1"/>
</dbReference>
<dbReference type="Pfam" id="PF04542">
    <property type="entry name" value="Sigma70_r2"/>
    <property type="match status" value="1"/>
</dbReference>
<dbReference type="EMBL" id="JBHLVF010000041">
    <property type="protein sequence ID" value="MFC0394295.1"/>
    <property type="molecule type" value="Genomic_DNA"/>
</dbReference>
<dbReference type="InterPro" id="IPR037523">
    <property type="entry name" value="VOC_core"/>
</dbReference>
<organism evidence="8 9">
    <name type="scientific">Paenibacillus mendelii</name>
    <dbReference type="NCBI Taxonomy" id="206163"/>
    <lineage>
        <taxon>Bacteria</taxon>
        <taxon>Bacillati</taxon>
        <taxon>Bacillota</taxon>
        <taxon>Bacilli</taxon>
        <taxon>Bacillales</taxon>
        <taxon>Paenibacillaceae</taxon>
        <taxon>Paenibacillus</taxon>
    </lineage>
</organism>
<evidence type="ECO:0000313" key="8">
    <source>
        <dbReference type="EMBL" id="MFC0394295.1"/>
    </source>
</evidence>
<dbReference type="Proteomes" id="UP001589818">
    <property type="component" value="Unassembled WGS sequence"/>
</dbReference>
<dbReference type="InterPro" id="IPR007627">
    <property type="entry name" value="RNA_pol_sigma70_r2"/>
</dbReference>
<dbReference type="Gene3D" id="1.10.10.10">
    <property type="entry name" value="Winged helix-like DNA-binding domain superfamily/Winged helix DNA-binding domain"/>
    <property type="match status" value="1"/>
</dbReference>
<dbReference type="InterPro" id="IPR036388">
    <property type="entry name" value="WH-like_DNA-bd_sf"/>
</dbReference>
<dbReference type="RefSeq" id="WP_204815450.1">
    <property type="nucleotide sequence ID" value="NZ_JANHOF010000001.1"/>
</dbReference>
<dbReference type="Gene3D" id="3.10.180.10">
    <property type="entry name" value="2,3-Dihydroxybiphenyl 1,2-Dioxygenase, domain 1"/>
    <property type="match status" value="1"/>
</dbReference>
<dbReference type="Gene3D" id="1.10.1740.10">
    <property type="match status" value="1"/>
</dbReference>
<keyword evidence="3 6" id="KW-0731">Sigma factor</keyword>
<keyword evidence="5 6" id="KW-0804">Transcription</keyword>
<dbReference type="InterPro" id="IPR013324">
    <property type="entry name" value="RNA_pol_sigma_r3/r4-like"/>
</dbReference>
<name>A0ABV6JEF2_9BACL</name>
<keyword evidence="9" id="KW-1185">Reference proteome</keyword>
<evidence type="ECO:0000256" key="2">
    <source>
        <dbReference type="ARBA" id="ARBA00023015"/>
    </source>
</evidence>
<evidence type="ECO:0000256" key="6">
    <source>
        <dbReference type="RuleBase" id="RU000716"/>
    </source>
</evidence>
<feature type="domain" description="VOC" evidence="7">
    <location>
        <begin position="592"/>
        <end position="706"/>
    </location>
</feature>
<dbReference type="PANTHER" id="PTHR43133:SF51">
    <property type="entry name" value="RNA POLYMERASE SIGMA FACTOR"/>
    <property type="match status" value="1"/>
</dbReference>
<evidence type="ECO:0000256" key="4">
    <source>
        <dbReference type="ARBA" id="ARBA00023125"/>
    </source>
</evidence>
<dbReference type="CDD" id="cd06587">
    <property type="entry name" value="VOC"/>
    <property type="match status" value="1"/>
</dbReference>
<dbReference type="InterPro" id="IPR013325">
    <property type="entry name" value="RNA_pol_sigma_r2"/>
</dbReference>